<dbReference type="EMBL" id="SODV01000001">
    <property type="protein sequence ID" value="TDW99364.1"/>
    <property type="molecule type" value="Genomic_DNA"/>
</dbReference>
<evidence type="ECO:0000313" key="1">
    <source>
        <dbReference type="EMBL" id="TDW99364.1"/>
    </source>
</evidence>
<name>A0A4R8DPM6_9BACT</name>
<keyword evidence="2" id="KW-1185">Reference proteome</keyword>
<dbReference type="OrthoDB" id="1363339at2"/>
<comment type="caution">
    <text evidence="1">The sequence shown here is derived from an EMBL/GenBank/DDBJ whole genome shotgun (WGS) entry which is preliminary data.</text>
</comment>
<gene>
    <name evidence="1" type="ORF">EDB95_0374</name>
</gene>
<accession>A0A4R8DPM6</accession>
<proteinExistence type="predicted"/>
<sequence length="134" mass="14344">MKKAIKWLLIIMGSLLVIGFISSIGSDKSKTYTPALDKGPSTAKDLIILQSNAKTESLNGETHITIDAVVQNNSSQLMDYVQVSASFYDKNGKVVGTGMGNTTNLAAGAKRTIEVIGINIDSAARYELEITDHP</sequence>
<dbReference type="NCBIfam" id="NF038353">
    <property type="entry name" value="FxLYD_dom"/>
    <property type="match status" value="1"/>
</dbReference>
<reference evidence="1 2" key="1">
    <citation type="submission" date="2019-03" db="EMBL/GenBank/DDBJ databases">
        <title>Genomic Encyclopedia of Type Strains, Phase IV (KMG-IV): sequencing the most valuable type-strain genomes for metagenomic binning, comparative biology and taxonomic classification.</title>
        <authorList>
            <person name="Goeker M."/>
        </authorList>
    </citation>
    <scope>NUCLEOTIDE SEQUENCE [LARGE SCALE GENOMIC DNA]</scope>
    <source>
        <strain evidence="1 2">DSM 100059</strain>
    </source>
</reference>
<evidence type="ECO:0000313" key="2">
    <source>
        <dbReference type="Proteomes" id="UP000294498"/>
    </source>
</evidence>
<dbReference type="InterPro" id="IPR047676">
    <property type="entry name" value="FxLYD_dom"/>
</dbReference>
<dbReference type="RefSeq" id="WP_133989998.1">
    <property type="nucleotide sequence ID" value="NZ_SODV01000001.1"/>
</dbReference>
<evidence type="ECO:0008006" key="3">
    <source>
        <dbReference type="Google" id="ProtNLM"/>
    </source>
</evidence>
<organism evidence="1 2">
    <name type="scientific">Dinghuibacter silviterrae</name>
    <dbReference type="NCBI Taxonomy" id="1539049"/>
    <lineage>
        <taxon>Bacteria</taxon>
        <taxon>Pseudomonadati</taxon>
        <taxon>Bacteroidota</taxon>
        <taxon>Chitinophagia</taxon>
        <taxon>Chitinophagales</taxon>
        <taxon>Chitinophagaceae</taxon>
        <taxon>Dinghuibacter</taxon>
    </lineage>
</organism>
<dbReference type="Proteomes" id="UP000294498">
    <property type="component" value="Unassembled WGS sequence"/>
</dbReference>
<protein>
    <recommendedName>
        <fullName evidence="3">DUF3426 domain-containing protein</fullName>
    </recommendedName>
</protein>
<dbReference type="AlphaFoldDB" id="A0A4R8DPM6"/>